<dbReference type="Pfam" id="PF11716">
    <property type="entry name" value="MDMPI_N"/>
    <property type="match status" value="1"/>
</dbReference>
<comment type="caution">
    <text evidence="2">The sequence shown here is derived from an EMBL/GenBank/DDBJ whole genome shotgun (WGS) entry which is preliminary data.</text>
</comment>
<proteinExistence type="predicted"/>
<sequence length="227" mass="24050">MRTLLAAFTAEARAIEDALSAASQEEFDRPTRCAPWRVRDLLAHVGAAVDRVPAMLAAVPPTAGPPTAGPPAATTDAAGYYRRDRRFSPEVDAARVSGSIEAANREPHPVRRFAASWRAAHAAALVAPADRLVLTRHDDTMLLSDFMLTRVVELALHGLDLADALARPAWLSPPSSEILLGLLLPGPDIPWSAEVTIRKATGRAEASPSDRAALAAAGLRPLALSPL</sequence>
<dbReference type="InterPro" id="IPR034660">
    <property type="entry name" value="DinB/YfiT-like"/>
</dbReference>
<dbReference type="Gene3D" id="1.20.120.450">
    <property type="entry name" value="dinb family like domain"/>
    <property type="match status" value="1"/>
</dbReference>
<dbReference type="Proteomes" id="UP000619260">
    <property type="component" value="Unassembled WGS sequence"/>
</dbReference>
<dbReference type="EMBL" id="BOPF01000028">
    <property type="protein sequence ID" value="GIJ49533.1"/>
    <property type="molecule type" value="Genomic_DNA"/>
</dbReference>
<dbReference type="GO" id="GO:0046872">
    <property type="term" value="F:metal ion binding"/>
    <property type="evidence" value="ECO:0007669"/>
    <property type="project" value="InterPro"/>
</dbReference>
<gene>
    <name evidence="2" type="ORF">Val02_64190</name>
</gene>
<dbReference type="SUPFAM" id="SSF109854">
    <property type="entry name" value="DinB/YfiT-like putative metalloenzymes"/>
    <property type="match status" value="1"/>
</dbReference>
<dbReference type="InterPro" id="IPR024344">
    <property type="entry name" value="MDMPI_metal-binding"/>
</dbReference>
<dbReference type="RefSeq" id="WP_203903002.1">
    <property type="nucleotide sequence ID" value="NZ_BOPF01000028.1"/>
</dbReference>
<name>A0A8J3YSC5_9ACTN</name>
<accession>A0A8J3YSC5</accession>
<evidence type="ECO:0000313" key="2">
    <source>
        <dbReference type="EMBL" id="GIJ49533.1"/>
    </source>
</evidence>
<dbReference type="AlphaFoldDB" id="A0A8J3YSC5"/>
<reference evidence="2" key="1">
    <citation type="submission" date="2021-01" db="EMBL/GenBank/DDBJ databases">
        <title>Whole genome shotgun sequence of Virgisporangium aliadipatigenens NBRC 105644.</title>
        <authorList>
            <person name="Komaki H."/>
            <person name="Tamura T."/>
        </authorList>
    </citation>
    <scope>NUCLEOTIDE SEQUENCE</scope>
    <source>
        <strain evidence="2">NBRC 105644</strain>
    </source>
</reference>
<feature type="domain" description="Mycothiol-dependent maleylpyruvate isomerase metal-binding" evidence="1">
    <location>
        <begin position="9"/>
        <end position="162"/>
    </location>
</feature>
<keyword evidence="3" id="KW-1185">Reference proteome</keyword>
<evidence type="ECO:0000259" key="1">
    <source>
        <dbReference type="Pfam" id="PF11716"/>
    </source>
</evidence>
<organism evidence="2 3">
    <name type="scientific">Virgisporangium aliadipatigenens</name>
    <dbReference type="NCBI Taxonomy" id="741659"/>
    <lineage>
        <taxon>Bacteria</taxon>
        <taxon>Bacillati</taxon>
        <taxon>Actinomycetota</taxon>
        <taxon>Actinomycetes</taxon>
        <taxon>Micromonosporales</taxon>
        <taxon>Micromonosporaceae</taxon>
        <taxon>Virgisporangium</taxon>
    </lineage>
</organism>
<evidence type="ECO:0000313" key="3">
    <source>
        <dbReference type="Proteomes" id="UP000619260"/>
    </source>
</evidence>
<protein>
    <recommendedName>
        <fullName evidence="1">Mycothiol-dependent maleylpyruvate isomerase metal-binding domain-containing protein</fullName>
    </recommendedName>
</protein>